<dbReference type="Pfam" id="PF06011">
    <property type="entry name" value="TRP"/>
    <property type="match status" value="1"/>
</dbReference>
<feature type="transmembrane region" description="Helical" evidence="2">
    <location>
        <begin position="151"/>
        <end position="172"/>
    </location>
</feature>
<feature type="region of interest" description="Disordered" evidence="1">
    <location>
        <begin position="581"/>
        <end position="602"/>
    </location>
</feature>
<dbReference type="STRING" id="1202772.A0A1V9YFJ2"/>
<evidence type="ECO:0000313" key="5">
    <source>
        <dbReference type="Proteomes" id="UP000243579"/>
    </source>
</evidence>
<keyword evidence="2" id="KW-1133">Transmembrane helix</keyword>
<accession>A0A1V9YFJ2</accession>
<dbReference type="InterPro" id="IPR040241">
    <property type="entry name" value="TRP_Flc/Pkd2-like"/>
</dbReference>
<feature type="transmembrane region" description="Helical" evidence="2">
    <location>
        <begin position="490"/>
        <end position="513"/>
    </location>
</feature>
<dbReference type="PANTHER" id="PTHR31145:SF6">
    <property type="entry name" value="INTEGRAL MEMBRANE PROTEIN (AFU_ORTHOLOGUE AFUA_7G01610)"/>
    <property type="match status" value="1"/>
</dbReference>
<feature type="transmembrane region" description="Helical" evidence="2">
    <location>
        <begin position="298"/>
        <end position="319"/>
    </location>
</feature>
<feature type="transmembrane region" description="Helical" evidence="2">
    <location>
        <begin position="439"/>
        <end position="458"/>
    </location>
</feature>
<gene>
    <name evidence="4" type="ORF">ACHHYP_13325</name>
</gene>
<dbReference type="EMBL" id="JNBR01001855">
    <property type="protein sequence ID" value="OQR84480.1"/>
    <property type="molecule type" value="Genomic_DNA"/>
</dbReference>
<dbReference type="Proteomes" id="UP000243579">
    <property type="component" value="Unassembled WGS sequence"/>
</dbReference>
<feature type="transmembrane region" description="Helical" evidence="2">
    <location>
        <begin position="389"/>
        <end position="410"/>
    </location>
</feature>
<dbReference type="OrthoDB" id="78268at2759"/>
<organism evidence="4 5">
    <name type="scientific">Achlya hypogyna</name>
    <name type="common">Oomycete</name>
    <name type="synonym">Protoachlya hypogyna</name>
    <dbReference type="NCBI Taxonomy" id="1202772"/>
    <lineage>
        <taxon>Eukaryota</taxon>
        <taxon>Sar</taxon>
        <taxon>Stramenopiles</taxon>
        <taxon>Oomycota</taxon>
        <taxon>Saprolegniomycetes</taxon>
        <taxon>Saprolegniales</taxon>
        <taxon>Achlyaceae</taxon>
        <taxon>Achlya</taxon>
    </lineage>
</organism>
<dbReference type="GO" id="GO:0055085">
    <property type="term" value="P:transmembrane transport"/>
    <property type="evidence" value="ECO:0007669"/>
    <property type="project" value="TreeGrafter"/>
</dbReference>
<feature type="non-terminal residue" evidence="4">
    <location>
        <position position="1"/>
    </location>
</feature>
<sequence length="622" mass="66382">PTPLPTPTPSDTTQTPTLTPTPTDTTQVPTQTPTLTPTPTETTLAPTPTPSGTSIPTELPLLIPTTQAVTVDPSIANLLNNTPAETTKPVSEGLLNIPTQPLNETTPPVAAGTVPPSDHSDNRGKSGDVEAVDAPRTTVGVESSTLQTVRYVVSAVVAISLATLTFFQFLAINPAFIAPDALVERLLAPNAWELPMFVSFLQGVGVLSFVVNANIPQLFYMNFLDSLSWINFLIRASAPPAAGAVVSSVQVASSVSASQLATASHRQLATTSSAYDASGFIGFAHRSYVNEKDWFLRIWIALLVVVAVVLAVAVVVGVVGRLKGRRSPFNTNSSSNAHTTARSLHSVSQRLLGICVTVVTLSYLPLAMISMFEIRQDATAANFPHTNAVLAMVTLALLIGALVAGVVLLYRKTEAGLSKWQIKVVWGALYSPYHYRHRCFFAVPLLVQLLSGVLVANVTSSGTAPLIALIVLHAVYVLLVLVLQPFADTLQLVATLAIEAALLVVFGVACGLAKSPLGFDAQQSLSYIIIVLVIVVTIAVLLRQLLMLWTFASGWAKPSEDQFTGLYTANEHEMDTNEGYTISLQGSSSHHQTPSRENDYDVPNTIQLISSPQTHYEQVGRP</sequence>
<feature type="region of interest" description="Disordered" evidence="1">
    <location>
        <begin position="99"/>
        <end position="136"/>
    </location>
</feature>
<keyword evidence="5" id="KW-1185">Reference proteome</keyword>
<feature type="compositionally biased region" description="Low complexity" evidence="1">
    <location>
        <begin position="105"/>
        <end position="116"/>
    </location>
</feature>
<feature type="transmembrane region" description="Helical" evidence="2">
    <location>
        <begin position="351"/>
        <end position="369"/>
    </location>
</feature>
<feature type="transmembrane region" description="Helical" evidence="2">
    <location>
        <begin position="525"/>
        <end position="542"/>
    </location>
</feature>
<feature type="transmembrane region" description="Helical" evidence="2">
    <location>
        <begin position="192"/>
        <end position="211"/>
    </location>
</feature>
<name>A0A1V9YFJ2_ACHHY</name>
<dbReference type="AlphaFoldDB" id="A0A1V9YFJ2"/>
<comment type="caution">
    <text evidence="4">The sequence shown here is derived from an EMBL/GenBank/DDBJ whole genome shotgun (WGS) entry which is preliminary data.</text>
</comment>
<protein>
    <submittedName>
        <fullName evidence="4">Mucin-like protein</fullName>
    </submittedName>
</protein>
<evidence type="ECO:0000256" key="1">
    <source>
        <dbReference type="SAM" id="MobiDB-lite"/>
    </source>
</evidence>
<evidence type="ECO:0000259" key="3">
    <source>
        <dbReference type="Pfam" id="PF06011"/>
    </source>
</evidence>
<dbReference type="GO" id="GO:0016020">
    <property type="term" value="C:membrane"/>
    <property type="evidence" value="ECO:0007669"/>
    <property type="project" value="TreeGrafter"/>
</dbReference>
<feature type="compositionally biased region" description="Polar residues" evidence="1">
    <location>
        <begin position="581"/>
        <end position="592"/>
    </location>
</feature>
<keyword evidence="2" id="KW-0812">Transmembrane</keyword>
<reference evidence="4 5" key="1">
    <citation type="journal article" date="2014" name="Genome Biol. Evol.">
        <title>The secreted proteins of Achlya hypogyna and Thraustotheca clavata identify the ancestral oomycete secretome and reveal gene acquisitions by horizontal gene transfer.</title>
        <authorList>
            <person name="Misner I."/>
            <person name="Blouin N."/>
            <person name="Leonard G."/>
            <person name="Richards T.A."/>
            <person name="Lane C.E."/>
        </authorList>
    </citation>
    <scope>NUCLEOTIDE SEQUENCE [LARGE SCALE GENOMIC DNA]</scope>
    <source>
        <strain evidence="4 5">ATCC 48635</strain>
    </source>
</reference>
<feature type="compositionally biased region" description="Low complexity" evidence="1">
    <location>
        <begin position="9"/>
        <end position="57"/>
    </location>
</feature>
<evidence type="ECO:0000313" key="4">
    <source>
        <dbReference type="EMBL" id="OQR84480.1"/>
    </source>
</evidence>
<dbReference type="PANTHER" id="PTHR31145">
    <property type="entry name" value="INTEGRAL MEMBRANE PROTEIN (AFU_ORTHOLOGUE AFUA_7G01610)"/>
    <property type="match status" value="1"/>
</dbReference>
<feature type="domain" description="TRP C-terminal" evidence="3">
    <location>
        <begin position="252"/>
        <end position="554"/>
    </location>
</feature>
<feature type="compositionally biased region" description="Basic and acidic residues" evidence="1">
    <location>
        <begin position="118"/>
        <end position="128"/>
    </location>
</feature>
<proteinExistence type="predicted"/>
<feature type="region of interest" description="Disordered" evidence="1">
    <location>
        <begin position="1"/>
        <end position="58"/>
    </location>
</feature>
<feature type="transmembrane region" description="Helical" evidence="2">
    <location>
        <begin position="464"/>
        <end position="483"/>
    </location>
</feature>
<keyword evidence="2" id="KW-0472">Membrane</keyword>
<dbReference type="InterPro" id="IPR010308">
    <property type="entry name" value="TRP_C"/>
</dbReference>
<evidence type="ECO:0000256" key="2">
    <source>
        <dbReference type="SAM" id="Phobius"/>
    </source>
</evidence>